<keyword evidence="3" id="KW-1185">Reference proteome</keyword>
<sequence length="224" mass="23448">MRRSSSSSFASRTRSVTGTTLYNAAPRPDQVRRPRTPGPGARTRRDRNSPSRRPERAGTRYGVGVISRRRAPLIAALPATAAVIATAACAPTIGVDAAPEAADPECASVVLALPEALAEDLPRIDTNSQATAAWGEPGAAVTLRCGVEPPGPSAQCQSVESANGTTIDWIVATDDQGTWSFTTYGRDPAVEVVVPPAVMEDHTSSFVIDLAGAVSLVEPERTCQ</sequence>
<evidence type="ECO:0000313" key="2">
    <source>
        <dbReference type="EMBL" id="MBE1878129.1"/>
    </source>
</evidence>
<feature type="compositionally biased region" description="Basic and acidic residues" evidence="1">
    <location>
        <begin position="46"/>
        <end position="58"/>
    </location>
</feature>
<dbReference type="Pfam" id="PF12028">
    <property type="entry name" value="DUF3515"/>
    <property type="match status" value="1"/>
</dbReference>
<dbReference type="EMBL" id="JADAQT010000107">
    <property type="protein sequence ID" value="MBE1878129.1"/>
    <property type="molecule type" value="Genomic_DNA"/>
</dbReference>
<name>A0ABR9N3A9_9MICO</name>
<organism evidence="2 3">
    <name type="scientific">Myceligenerans pegani</name>
    <dbReference type="NCBI Taxonomy" id="2776917"/>
    <lineage>
        <taxon>Bacteria</taxon>
        <taxon>Bacillati</taxon>
        <taxon>Actinomycetota</taxon>
        <taxon>Actinomycetes</taxon>
        <taxon>Micrococcales</taxon>
        <taxon>Promicromonosporaceae</taxon>
        <taxon>Myceligenerans</taxon>
    </lineage>
</organism>
<protein>
    <submittedName>
        <fullName evidence="2">DUF3515 family protein</fullName>
    </submittedName>
</protein>
<comment type="caution">
    <text evidence="2">The sequence shown here is derived from an EMBL/GenBank/DDBJ whole genome shotgun (WGS) entry which is preliminary data.</text>
</comment>
<evidence type="ECO:0000313" key="3">
    <source>
        <dbReference type="Proteomes" id="UP000625527"/>
    </source>
</evidence>
<reference evidence="2 3" key="1">
    <citation type="submission" date="2020-10" db="EMBL/GenBank/DDBJ databases">
        <title>Myceligenerans pegani sp. nov., an endophytic actinomycete isolated from Peganum harmala L. in Xinjiang, China.</title>
        <authorList>
            <person name="Xin L."/>
        </authorList>
    </citation>
    <scope>NUCLEOTIDE SEQUENCE [LARGE SCALE GENOMIC DNA]</scope>
    <source>
        <strain evidence="2 3">TRM65318</strain>
    </source>
</reference>
<gene>
    <name evidence="2" type="ORF">IHE71_20775</name>
</gene>
<evidence type="ECO:0000256" key="1">
    <source>
        <dbReference type="SAM" id="MobiDB-lite"/>
    </source>
</evidence>
<proteinExistence type="predicted"/>
<dbReference type="InterPro" id="IPR021903">
    <property type="entry name" value="DUF3515"/>
</dbReference>
<dbReference type="Proteomes" id="UP000625527">
    <property type="component" value="Unassembled WGS sequence"/>
</dbReference>
<feature type="compositionally biased region" description="Low complexity" evidence="1">
    <location>
        <begin position="1"/>
        <end position="15"/>
    </location>
</feature>
<feature type="region of interest" description="Disordered" evidence="1">
    <location>
        <begin position="1"/>
        <end position="61"/>
    </location>
</feature>
<accession>A0ABR9N3A9</accession>